<dbReference type="InterPro" id="IPR041243">
    <property type="entry name" value="STI1/HOP_DP"/>
</dbReference>
<dbReference type="GO" id="GO:0030544">
    <property type="term" value="F:Hsp70 protein binding"/>
    <property type="evidence" value="ECO:0007669"/>
    <property type="project" value="TreeGrafter"/>
</dbReference>
<evidence type="ECO:0000256" key="2">
    <source>
        <dbReference type="ARBA" id="ARBA00022737"/>
    </source>
</evidence>
<reference evidence="8 9" key="1">
    <citation type="submission" date="2019-07" db="EMBL/GenBank/DDBJ databases">
        <title>Annotation for the trematode Paragonimus westermani.</title>
        <authorList>
            <person name="Choi Y.-J."/>
        </authorList>
    </citation>
    <scope>NUCLEOTIDE SEQUENCE [LARGE SCALE GENOMIC DNA]</scope>
    <source>
        <strain evidence="8">180907_Pwestermani</strain>
    </source>
</reference>
<dbReference type="InterPro" id="IPR019734">
    <property type="entry name" value="TPR_rpt"/>
</dbReference>
<feature type="region of interest" description="Disordered" evidence="6">
    <location>
        <begin position="244"/>
        <end position="280"/>
    </location>
</feature>
<evidence type="ECO:0000256" key="3">
    <source>
        <dbReference type="ARBA" id="ARBA00022803"/>
    </source>
</evidence>
<dbReference type="SMART" id="SM00727">
    <property type="entry name" value="STI1"/>
    <property type="match status" value="1"/>
</dbReference>
<feature type="repeat" description="TPR" evidence="5">
    <location>
        <begin position="116"/>
        <end position="149"/>
    </location>
</feature>
<dbReference type="SMART" id="SM00028">
    <property type="entry name" value="TPR"/>
    <property type="match status" value="3"/>
</dbReference>
<keyword evidence="3 5" id="KW-0802">TPR repeat</keyword>
<feature type="compositionally biased region" description="Polar residues" evidence="6">
    <location>
        <begin position="358"/>
        <end position="367"/>
    </location>
</feature>
<comment type="function">
    <text evidence="4">One HIP oligomer binds the ATPase domains of at least two HSC70 molecules dependent on activation of the HSC70 ATPase by HSP40. Stabilizes the ADP state of HSC70 that has a high affinity for substrate protein. Through its own chaperone activity, it may contribute to the interaction of HSC70 with various target proteins.</text>
</comment>
<feature type="domain" description="STI1" evidence="7">
    <location>
        <begin position="292"/>
        <end position="331"/>
    </location>
</feature>
<evidence type="ECO:0000256" key="1">
    <source>
        <dbReference type="ARBA" id="ARBA00009015"/>
    </source>
</evidence>
<dbReference type="EMBL" id="JTDF01002183">
    <property type="protein sequence ID" value="KAF8569105.1"/>
    <property type="molecule type" value="Genomic_DNA"/>
</dbReference>
<evidence type="ECO:0000256" key="5">
    <source>
        <dbReference type="PROSITE-ProRule" id="PRU00339"/>
    </source>
</evidence>
<dbReference type="PANTHER" id="PTHR45883:SF2">
    <property type="entry name" value="HSC70-INTERACTING PROTEIN"/>
    <property type="match status" value="1"/>
</dbReference>
<comment type="similarity">
    <text evidence="1">Belongs to the FAM10 family.</text>
</comment>
<dbReference type="Gene3D" id="1.25.40.10">
    <property type="entry name" value="Tetratricopeptide repeat domain"/>
    <property type="match status" value="1"/>
</dbReference>
<dbReference type="PANTHER" id="PTHR45883">
    <property type="entry name" value="HSC70-INTERACTING PROTEIN"/>
    <property type="match status" value="1"/>
</dbReference>
<evidence type="ECO:0000256" key="6">
    <source>
        <dbReference type="SAM" id="MobiDB-lite"/>
    </source>
</evidence>
<dbReference type="Gene3D" id="6.10.250.3420">
    <property type="match status" value="1"/>
</dbReference>
<feature type="region of interest" description="Disordered" evidence="6">
    <location>
        <begin position="338"/>
        <end position="367"/>
    </location>
</feature>
<evidence type="ECO:0000256" key="4">
    <source>
        <dbReference type="ARBA" id="ARBA00037033"/>
    </source>
</evidence>
<dbReference type="OrthoDB" id="533763at2759"/>
<dbReference type="Proteomes" id="UP000699462">
    <property type="component" value="Unassembled WGS sequence"/>
</dbReference>
<feature type="compositionally biased region" description="Basic and acidic residues" evidence="6">
    <location>
        <begin position="244"/>
        <end position="272"/>
    </location>
</feature>
<comment type="caution">
    <text evidence="8">The sequence shown here is derived from an EMBL/GenBank/DDBJ whole genome shotgun (WGS) entry which is preliminary data.</text>
</comment>
<evidence type="ECO:0000259" key="7">
    <source>
        <dbReference type="SMART" id="SM00727"/>
    </source>
</evidence>
<feature type="region of interest" description="Disordered" evidence="6">
    <location>
        <begin position="42"/>
        <end position="72"/>
    </location>
</feature>
<dbReference type="SUPFAM" id="SSF48452">
    <property type="entry name" value="TPR-like"/>
    <property type="match status" value="1"/>
</dbReference>
<organism evidence="8 9">
    <name type="scientific">Paragonimus westermani</name>
    <dbReference type="NCBI Taxonomy" id="34504"/>
    <lineage>
        <taxon>Eukaryota</taxon>
        <taxon>Metazoa</taxon>
        <taxon>Spiralia</taxon>
        <taxon>Lophotrochozoa</taxon>
        <taxon>Platyhelminthes</taxon>
        <taxon>Trematoda</taxon>
        <taxon>Digenea</taxon>
        <taxon>Plagiorchiida</taxon>
        <taxon>Troglotremata</taxon>
        <taxon>Troglotrematidae</taxon>
        <taxon>Paragonimus</taxon>
    </lineage>
</organism>
<dbReference type="Pfam" id="PF17830">
    <property type="entry name" value="STI1-HOP_DP"/>
    <property type="match status" value="1"/>
</dbReference>
<dbReference type="CDD" id="cd14438">
    <property type="entry name" value="Hip_N"/>
    <property type="match status" value="1"/>
</dbReference>
<evidence type="ECO:0000313" key="8">
    <source>
        <dbReference type="EMBL" id="KAF8569105.1"/>
    </source>
</evidence>
<gene>
    <name evidence="8" type="ORF">P879_06130</name>
</gene>
<dbReference type="FunFam" id="1.25.40.10:FF:000112">
    <property type="entry name" value="FAM10 family protein"/>
    <property type="match status" value="1"/>
</dbReference>
<protein>
    <recommendedName>
        <fullName evidence="7">STI1 domain-containing protein</fullName>
    </recommendedName>
</protein>
<dbReference type="Gene3D" id="1.10.260.100">
    <property type="match status" value="1"/>
</dbReference>
<dbReference type="GO" id="GO:0046983">
    <property type="term" value="F:protein dimerization activity"/>
    <property type="evidence" value="ECO:0007669"/>
    <property type="project" value="InterPro"/>
</dbReference>
<dbReference type="InterPro" id="IPR011990">
    <property type="entry name" value="TPR-like_helical_dom_sf"/>
</dbReference>
<dbReference type="InterPro" id="IPR034649">
    <property type="entry name" value="Hip_N"/>
</dbReference>
<proteinExistence type="inferred from homology"/>
<name>A0A8T0DME0_9TREM</name>
<feature type="compositionally biased region" description="Acidic residues" evidence="6">
    <location>
        <begin position="58"/>
        <end position="72"/>
    </location>
</feature>
<dbReference type="InterPro" id="IPR006636">
    <property type="entry name" value="STI1_HS-bd"/>
</dbReference>
<keyword evidence="9" id="KW-1185">Reference proteome</keyword>
<evidence type="ECO:0000313" key="9">
    <source>
        <dbReference type="Proteomes" id="UP000699462"/>
    </source>
</evidence>
<dbReference type="PROSITE" id="PS50005">
    <property type="entry name" value="TPR"/>
    <property type="match status" value="1"/>
</dbReference>
<sequence length="367" mass="41164">MEEKQLKLLREFIALLNAKPETLDLPELSFFKNWLLSHGAKLPSREDSGAGSAKSDASEVDSGAEDSTSESEVGEFLSVAFIADFGDVDIVTEDTDPCQEMGDESVEVTDEMMEEANDKRSEAQSKMSEGDFEGAVALFTEAIKLNPHSALLYARRASCFIKLKKPCAAVRDCDKAISLNPDSAAPYKWRGFANKLLGHWERAFDDLQLSLKLDYSEDAYEAMKEVEPMHKRIYEHNMKYKRKREEKLERERQERVRKARESREQARQEADSKPQFPKNGNMGDAFSNLFNDPELLAAMQDPEVMAAFSDVSSNPADMHKYQNNPKVKKVLEKMMNKFGGSAATPGGMPFGESPGFNMPTQSTPDLD</sequence>
<dbReference type="AlphaFoldDB" id="A0A8T0DME0"/>
<keyword evidence="2" id="KW-0677">Repeat</keyword>
<dbReference type="Pfam" id="PF18253">
    <property type="entry name" value="HipN"/>
    <property type="match status" value="1"/>
</dbReference>
<accession>A0A8T0DME0</accession>